<evidence type="ECO:0000256" key="3">
    <source>
        <dbReference type="SAM" id="Phobius"/>
    </source>
</evidence>
<name>A0ABQ5EIH1_9ASTR</name>
<accession>A0ABQ5EIH1</accession>
<reference evidence="4" key="1">
    <citation type="journal article" date="2022" name="Int. J. Mol. Sci.">
        <title>Draft Genome of Tanacetum Coccineum: Genomic Comparison of Closely Related Tanacetum-Family Plants.</title>
        <authorList>
            <person name="Yamashiro T."/>
            <person name="Shiraishi A."/>
            <person name="Nakayama K."/>
            <person name="Satake H."/>
        </authorList>
    </citation>
    <scope>NUCLEOTIDE SEQUENCE</scope>
</reference>
<protein>
    <submittedName>
        <fullName evidence="4">Uncharacterized protein</fullName>
    </submittedName>
</protein>
<keyword evidence="3" id="KW-0472">Membrane</keyword>
<keyword evidence="3" id="KW-1133">Transmembrane helix</keyword>
<feature type="compositionally biased region" description="Low complexity" evidence="2">
    <location>
        <begin position="311"/>
        <end position="321"/>
    </location>
</feature>
<organism evidence="4 5">
    <name type="scientific">Tanacetum coccineum</name>
    <dbReference type="NCBI Taxonomy" id="301880"/>
    <lineage>
        <taxon>Eukaryota</taxon>
        <taxon>Viridiplantae</taxon>
        <taxon>Streptophyta</taxon>
        <taxon>Embryophyta</taxon>
        <taxon>Tracheophyta</taxon>
        <taxon>Spermatophyta</taxon>
        <taxon>Magnoliopsida</taxon>
        <taxon>eudicotyledons</taxon>
        <taxon>Gunneridae</taxon>
        <taxon>Pentapetalae</taxon>
        <taxon>asterids</taxon>
        <taxon>campanulids</taxon>
        <taxon>Asterales</taxon>
        <taxon>Asteraceae</taxon>
        <taxon>Asteroideae</taxon>
        <taxon>Anthemideae</taxon>
        <taxon>Anthemidinae</taxon>
        <taxon>Tanacetum</taxon>
    </lineage>
</organism>
<keyword evidence="1" id="KW-0175">Coiled coil</keyword>
<gene>
    <name evidence="4" type="ORF">Tco_0976863</name>
</gene>
<dbReference type="EMBL" id="BQNB010016344">
    <property type="protein sequence ID" value="GJT50706.1"/>
    <property type="molecule type" value="Genomic_DNA"/>
</dbReference>
<feature type="coiled-coil region" evidence="1">
    <location>
        <begin position="194"/>
        <end position="257"/>
    </location>
</feature>
<feature type="compositionally biased region" description="Low complexity" evidence="2">
    <location>
        <begin position="331"/>
        <end position="342"/>
    </location>
</feature>
<feature type="region of interest" description="Disordered" evidence="2">
    <location>
        <begin position="306"/>
        <end position="362"/>
    </location>
</feature>
<evidence type="ECO:0000313" key="5">
    <source>
        <dbReference type="Proteomes" id="UP001151760"/>
    </source>
</evidence>
<reference evidence="4" key="2">
    <citation type="submission" date="2022-01" db="EMBL/GenBank/DDBJ databases">
        <authorList>
            <person name="Yamashiro T."/>
            <person name="Shiraishi A."/>
            <person name="Satake H."/>
            <person name="Nakayama K."/>
        </authorList>
    </citation>
    <scope>NUCLEOTIDE SEQUENCE</scope>
</reference>
<comment type="caution">
    <text evidence="4">The sequence shown here is derived from an EMBL/GenBank/DDBJ whole genome shotgun (WGS) entry which is preliminary data.</text>
</comment>
<evidence type="ECO:0000256" key="1">
    <source>
        <dbReference type="SAM" id="Coils"/>
    </source>
</evidence>
<keyword evidence="3" id="KW-0812">Transmembrane</keyword>
<dbReference type="Proteomes" id="UP001151760">
    <property type="component" value="Unassembled WGS sequence"/>
</dbReference>
<keyword evidence="5" id="KW-1185">Reference proteome</keyword>
<sequence>MKKNRWSNRIFDILFDHLYSIHILMYHCIWLVLMLGVLRIVHLEVVPAPDTQPLDADAGADEIASDGNVDPYYEARVSNTVGDVLKRDLLPFVLGPYYIPYLYDEGSGSESPPYTRDDWEEIHEVNLGLRKKELYKDPKVCRTALDRFPTPAETHRLRELSSVKLSDQMSMLQCQLITHGSMLNAYYDHSLRNVERLSKQCAQQTQTIKKQSAELKQQNESTVRANEEVSRKYRNERDALAIEKEKIEEELVGTKSQLEHLAGFIPDAKEKFDRVVVAFPDTTFPFLDKVSQHSQSSLQDIARLEPDRVTSSHQTSSATASLRANTHIRHSTSSSGTFGHTSTPEHLKKKKKSVEKGGPSAA</sequence>
<evidence type="ECO:0000313" key="4">
    <source>
        <dbReference type="EMBL" id="GJT50706.1"/>
    </source>
</evidence>
<proteinExistence type="predicted"/>
<feature type="transmembrane region" description="Helical" evidence="3">
    <location>
        <begin position="21"/>
        <end position="41"/>
    </location>
</feature>
<evidence type="ECO:0000256" key="2">
    <source>
        <dbReference type="SAM" id="MobiDB-lite"/>
    </source>
</evidence>